<keyword evidence="2" id="KW-1185">Reference proteome</keyword>
<dbReference type="EMBL" id="JARKNE010000007">
    <property type="protein sequence ID" value="KAK5819319.1"/>
    <property type="molecule type" value="Genomic_DNA"/>
</dbReference>
<evidence type="ECO:0000313" key="1">
    <source>
        <dbReference type="EMBL" id="KAK5819319.1"/>
    </source>
</evidence>
<sequence>MTCCKDMPIPNEAETSKIRKGKTKADSKRSNLNVETSLWRKLKDVEYMVNCINNRQIRFVATMEKSNNLFYAYTKSWNSSIVATFGQLSPSSLLEFPVFLPIIRIYDLSSTDDDFEDQDRSVASLPIVQISNNNKEEGSRDIELYL</sequence>
<proteinExistence type="predicted"/>
<accession>A0ABR0PDD9</accession>
<dbReference type="Proteomes" id="UP001358586">
    <property type="component" value="Chromosome 7"/>
</dbReference>
<gene>
    <name evidence="1" type="ORF">PVK06_024301</name>
</gene>
<reference evidence="1 2" key="1">
    <citation type="submission" date="2023-03" db="EMBL/GenBank/DDBJ databases">
        <title>WGS of Gossypium arboreum.</title>
        <authorList>
            <person name="Yu D."/>
        </authorList>
    </citation>
    <scope>NUCLEOTIDE SEQUENCE [LARGE SCALE GENOMIC DNA]</scope>
    <source>
        <tissue evidence="1">Leaf</tissue>
    </source>
</reference>
<protein>
    <submittedName>
        <fullName evidence="1">Uncharacterized protein</fullName>
    </submittedName>
</protein>
<comment type="caution">
    <text evidence="1">The sequence shown here is derived from an EMBL/GenBank/DDBJ whole genome shotgun (WGS) entry which is preliminary data.</text>
</comment>
<organism evidence="1 2">
    <name type="scientific">Gossypium arboreum</name>
    <name type="common">Tree cotton</name>
    <name type="synonym">Gossypium nanking</name>
    <dbReference type="NCBI Taxonomy" id="29729"/>
    <lineage>
        <taxon>Eukaryota</taxon>
        <taxon>Viridiplantae</taxon>
        <taxon>Streptophyta</taxon>
        <taxon>Embryophyta</taxon>
        <taxon>Tracheophyta</taxon>
        <taxon>Spermatophyta</taxon>
        <taxon>Magnoliopsida</taxon>
        <taxon>eudicotyledons</taxon>
        <taxon>Gunneridae</taxon>
        <taxon>Pentapetalae</taxon>
        <taxon>rosids</taxon>
        <taxon>malvids</taxon>
        <taxon>Malvales</taxon>
        <taxon>Malvaceae</taxon>
        <taxon>Malvoideae</taxon>
        <taxon>Gossypium</taxon>
    </lineage>
</organism>
<evidence type="ECO:0000313" key="2">
    <source>
        <dbReference type="Proteomes" id="UP001358586"/>
    </source>
</evidence>
<name>A0ABR0PDD9_GOSAR</name>